<evidence type="ECO:0008006" key="4">
    <source>
        <dbReference type="Google" id="ProtNLM"/>
    </source>
</evidence>
<protein>
    <recommendedName>
        <fullName evidence="4">Secreted protein</fullName>
    </recommendedName>
</protein>
<evidence type="ECO:0000256" key="1">
    <source>
        <dbReference type="SAM" id="SignalP"/>
    </source>
</evidence>
<sequence>MRFFCTSVFIVPIIAALKMHDMHLECHHCSLGSVLDLQQRTSFPSVQTWNYPQLHRIRRLASQDIRAWAVNTCPDHSSSLLFYIRMDKRDIRAQRTRGCGCLEHLKVFRERGTAPLS</sequence>
<accession>A0AAE0M0J6</accession>
<dbReference type="EMBL" id="JAUEDM010000006">
    <property type="protein sequence ID" value="KAK3314642.1"/>
    <property type="molecule type" value="Genomic_DNA"/>
</dbReference>
<evidence type="ECO:0000313" key="2">
    <source>
        <dbReference type="EMBL" id="KAK3314642.1"/>
    </source>
</evidence>
<reference evidence="2" key="2">
    <citation type="submission" date="2023-06" db="EMBL/GenBank/DDBJ databases">
        <authorList>
            <consortium name="Lawrence Berkeley National Laboratory"/>
            <person name="Haridas S."/>
            <person name="Hensen N."/>
            <person name="Bonometti L."/>
            <person name="Westerberg I."/>
            <person name="Brannstrom I.O."/>
            <person name="Guillou S."/>
            <person name="Cros-Aarteil S."/>
            <person name="Calhoun S."/>
            <person name="Kuo A."/>
            <person name="Mondo S."/>
            <person name="Pangilinan J."/>
            <person name="Riley R."/>
            <person name="Labutti K."/>
            <person name="Andreopoulos B."/>
            <person name="Lipzen A."/>
            <person name="Chen C."/>
            <person name="Yanf M."/>
            <person name="Daum C."/>
            <person name="Ng V."/>
            <person name="Clum A."/>
            <person name="Steindorff A."/>
            <person name="Ohm R."/>
            <person name="Martin F."/>
            <person name="Silar P."/>
            <person name="Natvig D."/>
            <person name="Lalanne C."/>
            <person name="Gautier V."/>
            <person name="Ament-Velasquez S.L."/>
            <person name="Kruys A."/>
            <person name="Hutchinson M.I."/>
            <person name="Powell A.J."/>
            <person name="Barry K."/>
            <person name="Miller A.N."/>
            <person name="Grigoriev I.V."/>
            <person name="Debuchy R."/>
            <person name="Gladieux P."/>
            <person name="Thoren M.H."/>
            <person name="Johannesson H."/>
        </authorList>
    </citation>
    <scope>NUCLEOTIDE SEQUENCE</scope>
    <source>
        <strain evidence="2">CBS 118394</strain>
    </source>
</reference>
<reference evidence="2" key="1">
    <citation type="journal article" date="2023" name="Mol. Phylogenet. Evol.">
        <title>Genome-scale phylogeny and comparative genomics of the fungal order Sordariales.</title>
        <authorList>
            <person name="Hensen N."/>
            <person name="Bonometti L."/>
            <person name="Westerberg I."/>
            <person name="Brannstrom I.O."/>
            <person name="Guillou S."/>
            <person name="Cros-Aarteil S."/>
            <person name="Calhoun S."/>
            <person name="Haridas S."/>
            <person name="Kuo A."/>
            <person name="Mondo S."/>
            <person name="Pangilinan J."/>
            <person name="Riley R."/>
            <person name="LaButti K."/>
            <person name="Andreopoulos B."/>
            <person name="Lipzen A."/>
            <person name="Chen C."/>
            <person name="Yan M."/>
            <person name="Daum C."/>
            <person name="Ng V."/>
            <person name="Clum A."/>
            <person name="Steindorff A."/>
            <person name="Ohm R.A."/>
            <person name="Martin F."/>
            <person name="Silar P."/>
            <person name="Natvig D.O."/>
            <person name="Lalanne C."/>
            <person name="Gautier V."/>
            <person name="Ament-Velasquez S.L."/>
            <person name="Kruys A."/>
            <person name="Hutchinson M.I."/>
            <person name="Powell A.J."/>
            <person name="Barry K."/>
            <person name="Miller A.N."/>
            <person name="Grigoriev I.V."/>
            <person name="Debuchy R."/>
            <person name="Gladieux P."/>
            <person name="Hiltunen Thoren M."/>
            <person name="Johannesson H."/>
        </authorList>
    </citation>
    <scope>NUCLEOTIDE SEQUENCE</scope>
    <source>
        <strain evidence="2">CBS 118394</strain>
    </source>
</reference>
<proteinExistence type="predicted"/>
<evidence type="ECO:0000313" key="3">
    <source>
        <dbReference type="Proteomes" id="UP001283341"/>
    </source>
</evidence>
<name>A0AAE0M0J6_9PEZI</name>
<comment type="caution">
    <text evidence="2">The sequence shown here is derived from an EMBL/GenBank/DDBJ whole genome shotgun (WGS) entry which is preliminary data.</text>
</comment>
<gene>
    <name evidence="2" type="ORF">B0H66DRAFT_316707</name>
</gene>
<feature type="signal peptide" evidence="1">
    <location>
        <begin position="1"/>
        <end position="16"/>
    </location>
</feature>
<dbReference type="Proteomes" id="UP001283341">
    <property type="component" value="Unassembled WGS sequence"/>
</dbReference>
<keyword evidence="3" id="KW-1185">Reference proteome</keyword>
<organism evidence="2 3">
    <name type="scientific">Apodospora peruviana</name>
    <dbReference type="NCBI Taxonomy" id="516989"/>
    <lineage>
        <taxon>Eukaryota</taxon>
        <taxon>Fungi</taxon>
        <taxon>Dikarya</taxon>
        <taxon>Ascomycota</taxon>
        <taxon>Pezizomycotina</taxon>
        <taxon>Sordariomycetes</taxon>
        <taxon>Sordariomycetidae</taxon>
        <taxon>Sordariales</taxon>
        <taxon>Lasiosphaeriaceae</taxon>
        <taxon>Apodospora</taxon>
    </lineage>
</organism>
<keyword evidence="1" id="KW-0732">Signal</keyword>
<feature type="chain" id="PRO_5042161180" description="Secreted protein" evidence="1">
    <location>
        <begin position="17"/>
        <end position="117"/>
    </location>
</feature>
<dbReference type="AlphaFoldDB" id="A0AAE0M0J6"/>